<dbReference type="PANTHER" id="PTHR12406:SF4">
    <property type="entry name" value="PATATIN-LIKE PHOSPHOLIPASE DOMAIN-CONTAINING PROTEIN 5"/>
    <property type="match status" value="1"/>
</dbReference>
<evidence type="ECO:0000313" key="1">
    <source>
        <dbReference type="EMBL" id="KAK2120977.1"/>
    </source>
</evidence>
<gene>
    <name evidence="1" type="primary">PNPLA5_1</name>
    <name evidence="1" type="ORF">P7K49_002363</name>
</gene>
<name>A0ABQ9WH58_SAGOE</name>
<reference evidence="1 2" key="1">
    <citation type="submission" date="2023-05" db="EMBL/GenBank/DDBJ databases">
        <title>B98-5 Cell Line De Novo Hybrid Assembly: An Optical Mapping Approach.</title>
        <authorList>
            <person name="Kananen K."/>
            <person name="Auerbach J.A."/>
            <person name="Kautto E."/>
            <person name="Blachly J.S."/>
        </authorList>
    </citation>
    <scope>NUCLEOTIDE SEQUENCE [LARGE SCALE GENOMIC DNA]</scope>
    <source>
        <strain evidence="1">B95-8</strain>
        <tissue evidence="1">Cell line</tissue>
    </source>
</reference>
<comment type="caution">
    <text evidence="1">The sequence shown here is derived from an EMBL/GenBank/DDBJ whole genome shotgun (WGS) entry which is preliminary data.</text>
</comment>
<protein>
    <submittedName>
        <fullName evidence="1">Patatin-like phospholipase domain-containing protein 5</fullName>
    </submittedName>
</protein>
<dbReference type="InterPro" id="IPR033562">
    <property type="entry name" value="PLPL"/>
</dbReference>
<dbReference type="PANTHER" id="PTHR12406">
    <property type="entry name" value="CALCIUM-INDEPENDENT PHOSPHOLIPASE A2 IPLA2 -RELATED"/>
    <property type="match status" value="1"/>
</dbReference>
<evidence type="ECO:0000313" key="2">
    <source>
        <dbReference type="Proteomes" id="UP001266305"/>
    </source>
</evidence>
<sequence length="130" mass="13846">MSTYCVPGAPRAPGDHSASWAGVALVTQGQLEIIRCSQCGRHSERAAPPVPHKLQRYIDGALSNNLPFADCPSTITVSPFHGTVDICPQSTSANLHELNAFNASFQISTENFFLGFICLVPPNPEVGPAL</sequence>
<dbReference type="Proteomes" id="UP001266305">
    <property type="component" value="Unassembled WGS sequence"/>
</dbReference>
<proteinExistence type="predicted"/>
<organism evidence="1 2">
    <name type="scientific">Saguinus oedipus</name>
    <name type="common">Cotton-top tamarin</name>
    <name type="synonym">Oedipomidas oedipus</name>
    <dbReference type="NCBI Taxonomy" id="9490"/>
    <lineage>
        <taxon>Eukaryota</taxon>
        <taxon>Metazoa</taxon>
        <taxon>Chordata</taxon>
        <taxon>Craniata</taxon>
        <taxon>Vertebrata</taxon>
        <taxon>Euteleostomi</taxon>
        <taxon>Mammalia</taxon>
        <taxon>Eutheria</taxon>
        <taxon>Euarchontoglires</taxon>
        <taxon>Primates</taxon>
        <taxon>Haplorrhini</taxon>
        <taxon>Platyrrhini</taxon>
        <taxon>Cebidae</taxon>
        <taxon>Callitrichinae</taxon>
        <taxon>Saguinus</taxon>
    </lineage>
</organism>
<dbReference type="EMBL" id="JASSZA010000001">
    <property type="protein sequence ID" value="KAK2120977.1"/>
    <property type="molecule type" value="Genomic_DNA"/>
</dbReference>
<accession>A0ABQ9WH58</accession>
<keyword evidence="2" id="KW-1185">Reference proteome</keyword>